<comment type="caution">
    <text evidence="2">The sequence shown here is derived from an EMBL/GenBank/DDBJ whole genome shotgun (WGS) entry which is preliminary data.</text>
</comment>
<organism evidence="2 3">
    <name type="scientific">Saguinus oedipus</name>
    <name type="common">Cotton-top tamarin</name>
    <name type="synonym">Oedipomidas oedipus</name>
    <dbReference type="NCBI Taxonomy" id="9490"/>
    <lineage>
        <taxon>Eukaryota</taxon>
        <taxon>Metazoa</taxon>
        <taxon>Chordata</taxon>
        <taxon>Craniata</taxon>
        <taxon>Vertebrata</taxon>
        <taxon>Euteleostomi</taxon>
        <taxon>Mammalia</taxon>
        <taxon>Eutheria</taxon>
        <taxon>Euarchontoglires</taxon>
        <taxon>Primates</taxon>
        <taxon>Haplorrhini</taxon>
        <taxon>Platyrrhini</taxon>
        <taxon>Cebidae</taxon>
        <taxon>Callitrichinae</taxon>
        <taxon>Saguinus</taxon>
    </lineage>
</organism>
<reference evidence="2 3" key="1">
    <citation type="submission" date="2023-05" db="EMBL/GenBank/DDBJ databases">
        <title>B98-5 Cell Line De Novo Hybrid Assembly: An Optical Mapping Approach.</title>
        <authorList>
            <person name="Kananen K."/>
            <person name="Auerbach J.A."/>
            <person name="Kautto E."/>
            <person name="Blachly J.S."/>
        </authorList>
    </citation>
    <scope>NUCLEOTIDE SEQUENCE [LARGE SCALE GENOMIC DNA]</scope>
    <source>
        <strain evidence="2">B95-8</strain>
        <tissue evidence="2">Cell line</tissue>
    </source>
</reference>
<evidence type="ECO:0000256" key="1">
    <source>
        <dbReference type="SAM" id="MobiDB-lite"/>
    </source>
</evidence>
<protein>
    <submittedName>
        <fullName evidence="2">Uncharacterized protein</fullName>
    </submittedName>
</protein>
<feature type="non-terminal residue" evidence="2">
    <location>
        <position position="1"/>
    </location>
</feature>
<dbReference type="Proteomes" id="UP001266305">
    <property type="component" value="Unassembled WGS sequence"/>
</dbReference>
<sequence length="74" mass="7909">TPRSPANSMWLMEGVIRTLEDPGDISSPETSSSLTASFWQVDTVQRSSDKASGSLGESPLSLRAQLGAQHMMGE</sequence>
<accession>A0ABQ9TAH4</accession>
<gene>
    <name evidence="2" type="ORF">P7K49_040833</name>
</gene>
<evidence type="ECO:0000313" key="2">
    <source>
        <dbReference type="EMBL" id="KAK2081754.1"/>
    </source>
</evidence>
<evidence type="ECO:0000313" key="3">
    <source>
        <dbReference type="Proteomes" id="UP001266305"/>
    </source>
</evidence>
<proteinExistence type="predicted"/>
<dbReference type="EMBL" id="JASSZA010000105">
    <property type="protein sequence ID" value="KAK2081754.1"/>
    <property type="molecule type" value="Genomic_DNA"/>
</dbReference>
<feature type="region of interest" description="Disordered" evidence="1">
    <location>
        <begin position="45"/>
        <end position="74"/>
    </location>
</feature>
<name>A0ABQ9TAH4_SAGOE</name>
<keyword evidence="3" id="KW-1185">Reference proteome</keyword>